<evidence type="ECO:0000256" key="1">
    <source>
        <dbReference type="ARBA" id="ARBA00022737"/>
    </source>
</evidence>
<keyword evidence="7" id="KW-1185">Reference proteome</keyword>
<dbReference type="PANTHER" id="PTHR47435:SF4">
    <property type="entry name" value="KELCH REPEAT PROTEIN (AFU_ORTHOLOGUE AFUA_5G12780)"/>
    <property type="match status" value="1"/>
</dbReference>
<feature type="region of interest" description="Disordered" evidence="3">
    <location>
        <begin position="479"/>
        <end position="536"/>
    </location>
</feature>
<dbReference type="OrthoDB" id="540004at2759"/>
<sequence>MAYGNFGLVSVLALALQLTVGHAQDSSDEDSALSSAPSADNFLTRHSPQVSVIGNYVYIDGGHITQLVDDEPVLMRSVNHTLSIDLSQSWATEDVEIKEIEKTSPSHVLQAQFTDPTSDAFYIWGGYNLNKTESARERPSDFWKFTADGSGVGSWSNEAQRSNVFQGFERVQAGAHVTTDDCGFYFGGAVTAPSNEDSHSAVPGYIRFNFTSNDLNWQNVTDAPYSEKSTLYGGTATWIPNFGPNGLIMLLGGQSNGIGNSGRVEYLRMDVVYFMDPVTGRWSSQSTSGDVPSRRIHHCSVGARSQDGTFEIFMFGGRDEEREALGDIYILSLPGFVWKKAEAETDPRGAMGCTVVGNRQMLTVGGVNLSLKFWDLWQTKDSFSQGLGIFDMSNLNWREGGLENVNWASEEVKSLFAKANNDPSGNSGGDGSASGDSDSSSSTPTAAIAGGVVGGVVAVALAFAVFWFLRRRRKAADAGKGVVERADEKKMGDGAGPNTVGGPAELATPGQAFELHADSAKPELDSSPATPMVQGR</sequence>
<organism evidence="6 7">
    <name type="scientific">Plectosphaerella cucumerina</name>
    <dbReference type="NCBI Taxonomy" id="40658"/>
    <lineage>
        <taxon>Eukaryota</taxon>
        <taxon>Fungi</taxon>
        <taxon>Dikarya</taxon>
        <taxon>Ascomycota</taxon>
        <taxon>Pezizomycotina</taxon>
        <taxon>Sordariomycetes</taxon>
        <taxon>Hypocreomycetidae</taxon>
        <taxon>Glomerellales</taxon>
        <taxon>Plectosphaerellaceae</taxon>
        <taxon>Plectosphaerella</taxon>
    </lineage>
</organism>
<evidence type="ECO:0000256" key="5">
    <source>
        <dbReference type="SAM" id="SignalP"/>
    </source>
</evidence>
<feature type="compositionally biased region" description="Basic and acidic residues" evidence="3">
    <location>
        <begin position="482"/>
        <end position="492"/>
    </location>
</feature>
<dbReference type="AlphaFoldDB" id="A0A8K0X4S8"/>
<feature type="region of interest" description="Disordered" evidence="3">
    <location>
        <begin position="418"/>
        <end position="444"/>
    </location>
</feature>
<name>A0A8K0X4S8_9PEZI</name>
<dbReference type="Gene3D" id="2.120.10.80">
    <property type="entry name" value="Kelch-type beta propeller"/>
    <property type="match status" value="1"/>
</dbReference>
<reference evidence="6" key="1">
    <citation type="journal article" date="2021" name="Nat. Commun.">
        <title>Genetic determinants of endophytism in the Arabidopsis root mycobiome.</title>
        <authorList>
            <person name="Mesny F."/>
            <person name="Miyauchi S."/>
            <person name="Thiergart T."/>
            <person name="Pickel B."/>
            <person name="Atanasova L."/>
            <person name="Karlsson M."/>
            <person name="Huettel B."/>
            <person name="Barry K.W."/>
            <person name="Haridas S."/>
            <person name="Chen C."/>
            <person name="Bauer D."/>
            <person name="Andreopoulos W."/>
            <person name="Pangilinan J."/>
            <person name="LaButti K."/>
            <person name="Riley R."/>
            <person name="Lipzen A."/>
            <person name="Clum A."/>
            <person name="Drula E."/>
            <person name="Henrissat B."/>
            <person name="Kohler A."/>
            <person name="Grigoriev I.V."/>
            <person name="Martin F.M."/>
            <person name="Hacquard S."/>
        </authorList>
    </citation>
    <scope>NUCLEOTIDE SEQUENCE</scope>
    <source>
        <strain evidence="6">MPI-CAGE-AT-0016</strain>
    </source>
</reference>
<dbReference type="EMBL" id="JAGPXD010000003">
    <property type="protein sequence ID" value="KAH7362055.1"/>
    <property type="molecule type" value="Genomic_DNA"/>
</dbReference>
<dbReference type="Proteomes" id="UP000813385">
    <property type="component" value="Unassembled WGS sequence"/>
</dbReference>
<evidence type="ECO:0000256" key="3">
    <source>
        <dbReference type="SAM" id="MobiDB-lite"/>
    </source>
</evidence>
<accession>A0A8K0X4S8</accession>
<dbReference type="InterPro" id="IPR011043">
    <property type="entry name" value="Gal_Oxase/kelch_b-propeller"/>
</dbReference>
<feature type="compositionally biased region" description="Low complexity" evidence="3">
    <location>
        <begin position="433"/>
        <end position="444"/>
    </location>
</feature>
<proteinExistence type="predicted"/>
<feature type="compositionally biased region" description="Basic and acidic residues" evidence="3">
    <location>
        <begin position="515"/>
        <end position="524"/>
    </location>
</feature>
<keyword evidence="5" id="KW-0732">Signal</keyword>
<evidence type="ECO:0000256" key="4">
    <source>
        <dbReference type="SAM" id="Phobius"/>
    </source>
</evidence>
<keyword evidence="4" id="KW-0812">Transmembrane</keyword>
<dbReference type="GO" id="GO:0019760">
    <property type="term" value="P:glucosinolate metabolic process"/>
    <property type="evidence" value="ECO:0007669"/>
    <property type="project" value="UniProtKB-ARBA"/>
</dbReference>
<evidence type="ECO:0000313" key="6">
    <source>
        <dbReference type="EMBL" id="KAH7362055.1"/>
    </source>
</evidence>
<feature type="transmembrane region" description="Helical" evidence="4">
    <location>
        <begin position="446"/>
        <end position="469"/>
    </location>
</feature>
<keyword evidence="2" id="KW-0408">Iron</keyword>
<feature type="chain" id="PRO_5035445006" evidence="5">
    <location>
        <begin position="24"/>
        <end position="536"/>
    </location>
</feature>
<keyword evidence="4" id="KW-1133">Transmembrane helix</keyword>
<keyword evidence="1" id="KW-0677">Repeat</keyword>
<dbReference type="Pfam" id="PF24681">
    <property type="entry name" value="Kelch_KLHDC2_KLHL20_DRC7"/>
    <property type="match status" value="1"/>
</dbReference>
<dbReference type="InterPro" id="IPR015915">
    <property type="entry name" value="Kelch-typ_b-propeller"/>
</dbReference>
<dbReference type="SUPFAM" id="SSF50965">
    <property type="entry name" value="Galactose oxidase, central domain"/>
    <property type="match status" value="1"/>
</dbReference>
<keyword evidence="4" id="KW-0472">Membrane</keyword>
<comment type="caution">
    <text evidence="6">The sequence shown here is derived from an EMBL/GenBank/DDBJ whole genome shotgun (WGS) entry which is preliminary data.</text>
</comment>
<gene>
    <name evidence="6" type="ORF">B0T11DRAFT_351929</name>
</gene>
<protein>
    <submittedName>
        <fullName evidence="6">Kelch repeat protein</fullName>
    </submittedName>
</protein>
<evidence type="ECO:0000256" key="2">
    <source>
        <dbReference type="ARBA" id="ARBA00023004"/>
    </source>
</evidence>
<dbReference type="PANTHER" id="PTHR47435">
    <property type="entry name" value="KELCH REPEAT PROTEIN (AFU_ORTHOLOGUE AFUA_5G12780)"/>
    <property type="match status" value="1"/>
</dbReference>
<evidence type="ECO:0000313" key="7">
    <source>
        <dbReference type="Proteomes" id="UP000813385"/>
    </source>
</evidence>
<feature type="signal peptide" evidence="5">
    <location>
        <begin position="1"/>
        <end position="23"/>
    </location>
</feature>